<dbReference type="Proteomes" id="UP000178230">
    <property type="component" value="Unassembled WGS sequence"/>
</dbReference>
<dbReference type="AlphaFoldDB" id="A0A1F5YIL5"/>
<evidence type="ECO:0000313" key="2">
    <source>
        <dbReference type="Proteomes" id="UP000178230"/>
    </source>
</evidence>
<dbReference type="EMBL" id="MFIY01000031">
    <property type="protein sequence ID" value="OGF99994.1"/>
    <property type="molecule type" value="Genomic_DNA"/>
</dbReference>
<reference evidence="1 2" key="1">
    <citation type="journal article" date="2016" name="Nat. Commun.">
        <title>Thousands of microbial genomes shed light on interconnected biogeochemical processes in an aquifer system.</title>
        <authorList>
            <person name="Anantharaman K."/>
            <person name="Brown C.T."/>
            <person name="Hug L.A."/>
            <person name="Sharon I."/>
            <person name="Castelle C.J."/>
            <person name="Probst A.J."/>
            <person name="Thomas B.C."/>
            <person name="Singh A."/>
            <person name="Wilkins M.J."/>
            <person name="Karaoz U."/>
            <person name="Brodie E.L."/>
            <person name="Williams K.H."/>
            <person name="Hubbard S.S."/>
            <person name="Banfield J.F."/>
        </authorList>
    </citation>
    <scope>NUCLEOTIDE SEQUENCE [LARGE SCALE GENOMIC DNA]</scope>
</reference>
<protein>
    <submittedName>
        <fullName evidence="1">Uncharacterized protein</fullName>
    </submittedName>
</protein>
<proteinExistence type="predicted"/>
<comment type="caution">
    <text evidence="1">The sequence shown here is derived from an EMBL/GenBank/DDBJ whole genome shotgun (WGS) entry which is preliminary data.</text>
</comment>
<sequence>MKIKPISENEAEEEVKSCFKDIRTALDSSTLPIFFTYIASFPEYLVYITDQLVKNLSDPSFKATASEINNGMIESIARILPKTASTLNWIQLYKNVPSFYYFQKDLQDISLINTKIACLFITLREAIKGWAVAAKKLPGVRHHFQEEFEEYVSAEEFMFDIALIERYKEIPLKSEEQSQGEKIKDRRQLVKRPVSLARGSGRSLEKNLLPEYLKMCHLDFEEYKKYDYFWTLRVELEKTILNTLAVFPHLVFSPYNVIVELTRKYENFYELLYLLAEDFPTLAMQRLMFSGYMTV</sequence>
<name>A0A1F5YIL5_9BACT</name>
<gene>
    <name evidence="1" type="ORF">A2Y99_01600</name>
</gene>
<accession>A0A1F5YIL5</accession>
<organism evidence="1 2">
    <name type="scientific">Candidatus Gottesmanbacteria bacterium RBG_13_37_7</name>
    <dbReference type="NCBI Taxonomy" id="1798369"/>
    <lineage>
        <taxon>Bacteria</taxon>
        <taxon>Candidatus Gottesmaniibacteriota</taxon>
    </lineage>
</organism>
<evidence type="ECO:0000313" key="1">
    <source>
        <dbReference type="EMBL" id="OGF99994.1"/>
    </source>
</evidence>